<dbReference type="EMBL" id="DF973278">
    <property type="protein sequence ID" value="GAU23840.1"/>
    <property type="molecule type" value="Genomic_DNA"/>
</dbReference>
<keyword evidence="3" id="KW-1185">Reference proteome</keyword>
<organism evidence="2 3">
    <name type="scientific">Trifolium subterraneum</name>
    <name type="common">Subterranean clover</name>
    <dbReference type="NCBI Taxonomy" id="3900"/>
    <lineage>
        <taxon>Eukaryota</taxon>
        <taxon>Viridiplantae</taxon>
        <taxon>Streptophyta</taxon>
        <taxon>Embryophyta</taxon>
        <taxon>Tracheophyta</taxon>
        <taxon>Spermatophyta</taxon>
        <taxon>Magnoliopsida</taxon>
        <taxon>eudicotyledons</taxon>
        <taxon>Gunneridae</taxon>
        <taxon>Pentapetalae</taxon>
        <taxon>rosids</taxon>
        <taxon>fabids</taxon>
        <taxon>Fabales</taxon>
        <taxon>Fabaceae</taxon>
        <taxon>Papilionoideae</taxon>
        <taxon>50 kb inversion clade</taxon>
        <taxon>NPAAA clade</taxon>
        <taxon>Hologalegina</taxon>
        <taxon>IRL clade</taxon>
        <taxon>Trifolieae</taxon>
        <taxon>Trifolium</taxon>
    </lineage>
</organism>
<evidence type="ECO:0000313" key="3">
    <source>
        <dbReference type="Proteomes" id="UP000242715"/>
    </source>
</evidence>
<feature type="region of interest" description="Disordered" evidence="1">
    <location>
        <begin position="1"/>
        <end position="34"/>
    </location>
</feature>
<evidence type="ECO:0000256" key="1">
    <source>
        <dbReference type="SAM" id="MobiDB-lite"/>
    </source>
</evidence>
<protein>
    <submittedName>
        <fullName evidence="2">Uncharacterized protein</fullName>
    </submittedName>
</protein>
<gene>
    <name evidence="2" type="ORF">TSUD_380020</name>
</gene>
<dbReference type="Proteomes" id="UP000242715">
    <property type="component" value="Unassembled WGS sequence"/>
</dbReference>
<accession>A0A2Z6MK57</accession>
<sequence>MPNVNGESGGGGEERGCGGSGDWDTCGSKGEDIGGEIDPIIVQICEVIWFKGYKAICGRGGEDGG</sequence>
<feature type="compositionally biased region" description="Gly residues" evidence="1">
    <location>
        <begin position="7"/>
        <end position="21"/>
    </location>
</feature>
<name>A0A2Z6MK57_TRISU</name>
<proteinExistence type="predicted"/>
<reference evidence="3" key="1">
    <citation type="journal article" date="2017" name="Front. Plant Sci.">
        <title>Climate Clever Clovers: New Paradigm to Reduce the Environmental Footprint of Ruminants by Breeding Low Methanogenic Forages Utilizing Haplotype Variation.</title>
        <authorList>
            <person name="Kaur P."/>
            <person name="Appels R."/>
            <person name="Bayer P.E."/>
            <person name="Keeble-Gagnere G."/>
            <person name="Wang J."/>
            <person name="Hirakawa H."/>
            <person name="Shirasawa K."/>
            <person name="Vercoe P."/>
            <person name="Stefanova K."/>
            <person name="Durmic Z."/>
            <person name="Nichols P."/>
            <person name="Revell C."/>
            <person name="Isobe S.N."/>
            <person name="Edwards D."/>
            <person name="Erskine W."/>
        </authorList>
    </citation>
    <scope>NUCLEOTIDE SEQUENCE [LARGE SCALE GENOMIC DNA]</scope>
    <source>
        <strain evidence="3">cv. Daliak</strain>
    </source>
</reference>
<dbReference type="AlphaFoldDB" id="A0A2Z6MK57"/>
<evidence type="ECO:0000313" key="2">
    <source>
        <dbReference type="EMBL" id="GAU23840.1"/>
    </source>
</evidence>